<name>X1TDA9_9ZZZZ</name>
<accession>X1TDA9</accession>
<protein>
    <submittedName>
        <fullName evidence="1">Uncharacterized protein</fullName>
    </submittedName>
</protein>
<reference evidence="1" key="1">
    <citation type="journal article" date="2014" name="Front. Microbiol.">
        <title>High frequency of phylogenetically diverse reductive dehalogenase-homologous genes in deep subseafloor sedimentary metagenomes.</title>
        <authorList>
            <person name="Kawai M."/>
            <person name="Futagami T."/>
            <person name="Toyoda A."/>
            <person name="Takaki Y."/>
            <person name="Nishi S."/>
            <person name="Hori S."/>
            <person name="Arai W."/>
            <person name="Tsubouchi T."/>
            <person name="Morono Y."/>
            <person name="Uchiyama I."/>
            <person name="Ito T."/>
            <person name="Fujiyama A."/>
            <person name="Inagaki F."/>
            <person name="Takami H."/>
        </authorList>
    </citation>
    <scope>NUCLEOTIDE SEQUENCE</scope>
    <source>
        <strain evidence="1">Expedition CK06-06</strain>
    </source>
</reference>
<organism evidence="1">
    <name type="scientific">marine sediment metagenome</name>
    <dbReference type="NCBI Taxonomy" id="412755"/>
    <lineage>
        <taxon>unclassified sequences</taxon>
        <taxon>metagenomes</taxon>
        <taxon>ecological metagenomes</taxon>
    </lineage>
</organism>
<comment type="caution">
    <text evidence="1">The sequence shown here is derived from an EMBL/GenBank/DDBJ whole genome shotgun (WGS) entry which is preliminary data.</text>
</comment>
<dbReference type="EMBL" id="BARW01031443">
    <property type="protein sequence ID" value="GAJ03313.1"/>
    <property type="molecule type" value="Genomic_DNA"/>
</dbReference>
<sequence>MDVSKWSIDRIMQLPDWCFGKRWWVGTYIGPAADEVNYFLIPESVPDVFVLWDVLIMATGQGVATACNVALVLCAQLP</sequence>
<gene>
    <name evidence="1" type="ORF">S12H4_50007</name>
</gene>
<proteinExistence type="predicted"/>
<dbReference type="AlphaFoldDB" id="X1TDA9"/>
<feature type="non-terminal residue" evidence="1">
    <location>
        <position position="78"/>
    </location>
</feature>
<evidence type="ECO:0000313" key="1">
    <source>
        <dbReference type="EMBL" id="GAJ03313.1"/>
    </source>
</evidence>